<evidence type="ECO:0000313" key="2">
    <source>
        <dbReference type="EMBL" id="SVA01316.1"/>
    </source>
</evidence>
<name>A0A381SBB5_9ZZZZ</name>
<organism evidence="2">
    <name type="scientific">marine metagenome</name>
    <dbReference type="NCBI Taxonomy" id="408172"/>
    <lineage>
        <taxon>unclassified sequences</taxon>
        <taxon>metagenomes</taxon>
        <taxon>ecological metagenomes</taxon>
    </lineage>
</organism>
<dbReference type="SUPFAM" id="SSF56672">
    <property type="entry name" value="DNA/RNA polymerases"/>
    <property type="match status" value="1"/>
</dbReference>
<dbReference type="GO" id="GO:0006281">
    <property type="term" value="P:DNA repair"/>
    <property type="evidence" value="ECO:0007669"/>
    <property type="project" value="TreeGrafter"/>
</dbReference>
<proteinExistence type="predicted"/>
<sequence>MFVGVHILLSNGKQRLPNTKQCNDLVELARACSPHFTIFNQTTVVLDANGLRGLWGDFRAVGNTVRRMAIQRGIHCRVALATTRTASVLLAYGGSKTLTVTNSGREKEALALLPLTVLESVFSETNTSELTEPSFYSSRKREVFQHAGSEVFRAFRRWGLSTLGDLTALPCDELFSRLGVDGETWQRCARGEDVWPLMSVPDDLQFEEIHDFEWPIEGFEPLAFVIGQVLERLMKKLALCNVAVAALTVQCWLVTRVYHTRTLQLPTPIRDPQVLQTLLLLDLETHPPSAGIDRIIVSVNPGPARVVQFSLLRRAFPSPEQLSTLLARLTTLMGKGKCGAPILVDSHRPGAFDMQTFNPNNARIQSSVAMKLPLVGLRRFRCPVAARVMTDCGRPVQIAAGDGIGNQSIVECAGPWRSSGHWWMSRESASKHQLVDSFWSYDEWDVALSSGGVYRIYRDRALKAWFVSGIMD</sequence>
<dbReference type="AlphaFoldDB" id="A0A381SBB5"/>
<keyword evidence="1" id="KW-0227">DNA damage</keyword>
<reference evidence="2" key="1">
    <citation type="submission" date="2018-05" db="EMBL/GenBank/DDBJ databases">
        <authorList>
            <person name="Lanie J.A."/>
            <person name="Ng W.-L."/>
            <person name="Kazmierczak K.M."/>
            <person name="Andrzejewski T.M."/>
            <person name="Davidsen T.M."/>
            <person name="Wayne K.J."/>
            <person name="Tettelin H."/>
            <person name="Glass J.I."/>
            <person name="Rusch D."/>
            <person name="Podicherti R."/>
            <person name="Tsui H.-C.T."/>
            <person name="Winkler M.E."/>
        </authorList>
    </citation>
    <scope>NUCLEOTIDE SEQUENCE</scope>
</reference>
<evidence type="ECO:0008006" key="3">
    <source>
        <dbReference type="Google" id="ProtNLM"/>
    </source>
</evidence>
<dbReference type="InterPro" id="IPR043502">
    <property type="entry name" value="DNA/RNA_pol_sf"/>
</dbReference>
<dbReference type="InterPro" id="IPR050356">
    <property type="entry name" value="SulA_CellDiv_inhibitor"/>
</dbReference>
<protein>
    <recommendedName>
        <fullName evidence="3">UmuC domain-containing protein</fullName>
    </recommendedName>
</protein>
<dbReference type="PANTHER" id="PTHR35369">
    <property type="entry name" value="BLR3025 PROTEIN-RELATED"/>
    <property type="match status" value="1"/>
</dbReference>
<gene>
    <name evidence="2" type="ORF">METZ01_LOCUS54170</name>
</gene>
<dbReference type="EMBL" id="UINC01002891">
    <property type="protein sequence ID" value="SVA01316.1"/>
    <property type="molecule type" value="Genomic_DNA"/>
</dbReference>
<evidence type="ECO:0000256" key="1">
    <source>
        <dbReference type="ARBA" id="ARBA00022763"/>
    </source>
</evidence>
<accession>A0A381SBB5</accession>
<dbReference type="PANTHER" id="PTHR35369:SF2">
    <property type="entry name" value="BLR3025 PROTEIN"/>
    <property type="match status" value="1"/>
</dbReference>